<protein>
    <submittedName>
        <fullName evidence="2">Uncharacterized protein</fullName>
    </submittedName>
</protein>
<dbReference type="OrthoDB" id="10039611at2759"/>
<gene>
    <name evidence="2" type="ORF">PAXRUDRAFT_175978</name>
</gene>
<dbReference type="Proteomes" id="UP000054538">
    <property type="component" value="Unassembled WGS sequence"/>
</dbReference>
<feature type="region of interest" description="Disordered" evidence="1">
    <location>
        <begin position="55"/>
        <end position="74"/>
    </location>
</feature>
<organism evidence="2 3">
    <name type="scientific">Paxillus rubicundulus Ve08.2h10</name>
    <dbReference type="NCBI Taxonomy" id="930991"/>
    <lineage>
        <taxon>Eukaryota</taxon>
        <taxon>Fungi</taxon>
        <taxon>Dikarya</taxon>
        <taxon>Basidiomycota</taxon>
        <taxon>Agaricomycotina</taxon>
        <taxon>Agaricomycetes</taxon>
        <taxon>Agaricomycetidae</taxon>
        <taxon>Boletales</taxon>
        <taxon>Paxilineae</taxon>
        <taxon>Paxillaceae</taxon>
        <taxon>Paxillus</taxon>
    </lineage>
</organism>
<proteinExistence type="predicted"/>
<evidence type="ECO:0000313" key="3">
    <source>
        <dbReference type="Proteomes" id="UP000054538"/>
    </source>
</evidence>
<reference evidence="2 3" key="1">
    <citation type="submission" date="2014-04" db="EMBL/GenBank/DDBJ databases">
        <authorList>
            <consortium name="DOE Joint Genome Institute"/>
            <person name="Kuo A."/>
            <person name="Kohler A."/>
            <person name="Jargeat P."/>
            <person name="Nagy L.G."/>
            <person name="Floudas D."/>
            <person name="Copeland A."/>
            <person name="Barry K.W."/>
            <person name="Cichocki N."/>
            <person name="Veneault-Fourrey C."/>
            <person name="LaButti K."/>
            <person name="Lindquist E.A."/>
            <person name="Lipzen A."/>
            <person name="Lundell T."/>
            <person name="Morin E."/>
            <person name="Murat C."/>
            <person name="Sun H."/>
            <person name="Tunlid A."/>
            <person name="Henrissat B."/>
            <person name="Grigoriev I.V."/>
            <person name="Hibbett D.S."/>
            <person name="Martin F."/>
            <person name="Nordberg H.P."/>
            <person name="Cantor M.N."/>
            <person name="Hua S.X."/>
        </authorList>
    </citation>
    <scope>NUCLEOTIDE SEQUENCE [LARGE SCALE GENOMIC DNA]</scope>
    <source>
        <strain evidence="2 3">Ve08.2h10</strain>
    </source>
</reference>
<evidence type="ECO:0000313" key="2">
    <source>
        <dbReference type="EMBL" id="KIK74349.1"/>
    </source>
</evidence>
<reference evidence="3" key="2">
    <citation type="submission" date="2015-01" db="EMBL/GenBank/DDBJ databases">
        <title>Evolutionary Origins and Diversification of the Mycorrhizal Mutualists.</title>
        <authorList>
            <consortium name="DOE Joint Genome Institute"/>
            <consortium name="Mycorrhizal Genomics Consortium"/>
            <person name="Kohler A."/>
            <person name="Kuo A."/>
            <person name="Nagy L.G."/>
            <person name="Floudas D."/>
            <person name="Copeland A."/>
            <person name="Barry K.W."/>
            <person name="Cichocki N."/>
            <person name="Veneault-Fourrey C."/>
            <person name="LaButti K."/>
            <person name="Lindquist E.A."/>
            <person name="Lipzen A."/>
            <person name="Lundell T."/>
            <person name="Morin E."/>
            <person name="Murat C."/>
            <person name="Riley R."/>
            <person name="Ohm R."/>
            <person name="Sun H."/>
            <person name="Tunlid A."/>
            <person name="Henrissat B."/>
            <person name="Grigoriev I.V."/>
            <person name="Hibbett D.S."/>
            <person name="Martin F."/>
        </authorList>
    </citation>
    <scope>NUCLEOTIDE SEQUENCE [LARGE SCALE GENOMIC DNA]</scope>
    <source>
        <strain evidence="3">Ve08.2h10</strain>
    </source>
</reference>
<dbReference type="InParanoid" id="A0A0D0D322"/>
<dbReference type="EMBL" id="KN828945">
    <property type="protein sequence ID" value="KIK74349.1"/>
    <property type="molecule type" value="Genomic_DNA"/>
</dbReference>
<dbReference type="HOGENOM" id="CLU_2694584_0_0_1"/>
<accession>A0A0D0D322</accession>
<keyword evidence="3" id="KW-1185">Reference proteome</keyword>
<dbReference type="AlphaFoldDB" id="A0A0D0D322"/>
<name>A0A0D0D322_9AGAM</name>
<feature type="non-terminal residue" evidence="2">
    <location>
        <position position="1"/>
    </location>
</feature>
<evidence type="ECO:0000256" key="1">
    <source>
        <dbReference type="SAM" id="MobiDB-lite"/>
    </source>
</evidence>
<sequence length="74" mass="8393">ILQHAKKVMDILQKYDPDDDHTFVFDNTTTHLKCANDALSACNMPRSCREWGVDAPMRDKSRKPVHGPDGKVIL</sequence>